<sequence length="415" mass="44392">MLFTLLSGLALPSLAAAAGISASAPTAGPSKSTGKLPALGWNTWNAYACDISDSKIIAAANQFVSLGLKDAGYQYVNIDDCWAEKTRDSNTKQIVPDPTKFPNGISGVANSIHALGLKIGIYSDAGTETCAGYPGSLGYEEIDAATFTGWGIDYLKYDNCNVPSNWTDAAIPPGGDWYNSNSAVRYRQMAGALADQTRPVQFELCIWGQAEVWTWGARVGHSWRMSTDANATWSYISNIIAINVQHLSSVGFYSHNDMDMMEIGNGDLTTEEQRTHFAAWAFLKSPILLGTDLNKLSTTQLAIIKNAELLAFHQDSTFSGPAVPFTATANAPVTSPPEYYAGTSTKGTHVFIINTGSSPATKKFSFANVPGLGSGKYTLHDMWTGLNISGTHSGSYSVKVATHDTAAFLIEAAEY</sequence>
<dbReference type="Gene3D" id="2.60.40.1180">
    <property type="entry name" value="Golgi alpha-mannosidase II"/>
    <property type="match status" value="1"/>
</dbReference>
<keyword evidence="7" id="KW-0325">Glycoprotein</keyword>
<dbReference type="PANTHER" id="PTHR11452:SF61">
    <property type="entry name" value="ALPHA-GALACTOSIDASE B-RELATED"/>
    <property type="match status" value="1"/>
</dbReference>
<dbReference type="GO" id="GO:0005975">
    <property type="term" value="P:carbohydrate metabolic process"/>
    <property type="evidence" value="ECO:0007669"/>
    <property type="project" value="InterPro"/>
</dbReference>
<organism evidence="12 13">
    <name type="scientific">Piloderma croceum (strain F 1598)</name>
    <dbReference type="NCBI Taxonomy" id="765440"/>
    <lineage>
        <taxon>Eukaryota</taxon>
        <taxon>Fungi</taxon>
        <taxon>Dikarya</taxon>
        <taxon>Basidiomycota</taxon>
        <taxon>Agaricomycotina</taxon>
        <taxon>Agaricomycetes</taxon>
        <taxon>Agaricomycetidae</taxon>
        <taxon>Atheliales</taxon>
        <taxon>Atheliaceae</taxon>
        <taxon>Piloderma</taxon>
    </lineage>
</organism>
<evidence type="ECO:0000313" key="13">
    <source>
        <dbReference type="Proteomes" id="UP000054166"/>
    </source>
</evidence>
<feature type="chain" id="PRO_5002177155" description="Alpha-galactosidase" evidence="10">
    <location>
        <begin position="18"/>
        <end position="415"/>
    </location>
</feature>
<dbReference type="GO" id="GO:0004557">
    <property type="term" value="F:alpha-galactosidase activity"/>
    <property type="evidence" value="ECO:0007669"/>
    <property type="project" value="UniProtKB-EC"/>
</dbReference>
<dbReference type="FunFam" id="3.20.20.70:FF:000197">
    <property type="entry name" value="Alpha-galactosidase"/>
    <property type="match status" value="1"/>
</dbReference>
<name>A0A0C3EU17_PILCF</name>
<dbReference type="PANTHER" id="PTHR11452">
    <property type="entry name" value="ALPHA-GALACTOSIDASE/ALPHA-N-ACETYLGALACTOSAMINIDASE"/>
    <property type="match status" value="1"/>
</dbReference>
<evidence type="ECO:0000256" key="2">
    <source>
        <dbReference type="ARBA" id="ARBA00004613"/>
    </source>
</evidence>
<reference evidence="13" key="2">
    <citation type="submission" date="2015-01" db="EMBL/GenBank/DDBJ databases">
        <title>Evolutionary Origins and Diversification of the Mycorrhizal Mutualists.</title>
        <authorList>
            <consortium name="DOE Joint Genome Institute"/>
            <consortium name="Mycorrhizal Genomics Consortium"/>
            <person name="Kohler A."/>
            <person name="Kuo A."/>
            <person name="Nagy L.G."/>
            <person name="Floudas D."/>
            <person name="Copeland A."/>
            <person name="Barry K.W."/>
            <person name="Cichocki N."/>
            <person name="Veneault-Fourrey C."/>
            <person name="LaButti K."/>
            <person name="Lindquist E.A."/>
            <person name="Lipzen A."/>
            <person name="Lundell T."/>
            <person name="Morin E."/>
            <person name="Murat C."/>
            <person name="Riley R."/>
            <person name="Ohm R."/>
            <person name="Sun H."/>
            <person name="Tunlid A."/>
            <person name="Henrissat B."/>
            <person name="Grigoriev I.V."/>
            <person name="Hibbett D.S."/>
            <person name="Martin F."/>
        </authorList>
    </citation>
    <scope>NUCLEOTIDE SEQUENCE [LARGE SCALE GENOMIC DNA]</scope>
    <source>
        <strain evidence="13">F 1598</strain>
    </source>
</reference>
<dbReference type="InterPro" id="IPR041233">
    <property type="entry name" value="Melibiase_C"/>
</dbReference>
<keyword evidence="8 9" id="KW-0326">Glycosidase</keyword>
<keyword evidence="9" id="KW-1015">Disulfide bond</keyword>
<protein>
    <recommendedName>
        <fullName evidence="9">Alpha-galactosidase</fullName>
        <ecNumber evidence="9">3.2.1.22</ecNumber>
    </recommendedName>
    <alternativeName>
        <fullName evidence="9">Melibiase</fullName>
    </alternativeName>
</protein>
<dbReference type="SUPFAM" id="SSF51445">
    <property type="entry name" value="(Trans)glycosidases"/>
    <property type="match status" value="1"/>
</dbReference>
<dbReference type="HOGENOM" id="CLU_013093_2_2_1"/>
<accession>A0A0C3EU17</accession>
<evidence type="ECO:0000256" key="8">
    <source>
        <dbReference type="ARBA" id="ARBA00023295"/>
    </source>
</evidence>
<dbReference type="InParanoid" id="A0A0C3EU17"/>
<dbReference type="STRING" id="765440.A0A0C3EU17"/>
<dbReference type="EC" id="3.2.1.22" evidence="9"/>
<dbReference type="EMBL" id="KN833040">
    <property type="protein sequence ID" value="KIM76005.1"/>
    <property type="molecule type" value="Genomic_DNA"/>
</dbReference>
<feature type="signal peptide" evidence="10">
    <location>
        <begin position="1"/>
        <end position="17"/>
    </location>
</feature>
<evidence type="ECO:0000256" key="7">
    <source>
        <dbReference type="ARBA" id="ARBA00023180"/>
    </source>
</evidence>
<comment type="catalytic activity">
    <reaction evidence="1 9">
        <text>Hydrolysis of terminal, non-reducing alpha-D-galactose residues in alpha-D-galactosides, including galactose oligosaccharides, galactomannans and galactolipids.</text>
        <dbReference type="EC" id="3.2.1.22"/>
    </reaction>
</comment>
<dbReference type="Gene3D" id="3.20.20.70">
    <property type="entry name" value="Aldolase class I"/>
    <property type="match status" value="1"/>
</dbReference>
<evidence type="ECO:0000256" key="1">
    <source>
        <dbReference type="ARBA" id="ARBA00001255"/>
    </source>
</evidence>
<gene>
    <name evidence="12" type="ORF">PILCRDRAFT_13192</name>
</gene>
<keyword evidence="5 10" id="KW-0732">Signal</keyword>
<dbReference type="InterPro" id="IPR013785">
    <property type="entry name" value="Aldolase_TIM"/>
</dbReference>
<reference evidence="12 13" key="1">
    <citation type="submission" date="2014-04" db="EMBL/GenBank/DDBJ databases">
        <authorList>
            <consortium name="DOE Joint Genome Institute"/>
            <person name="Kuo A."/>
            <person name="Tarkka M."/>
            <person name="Buscot F."/>
            <person name="Kohler A."/>
            <person name="Nagy L.G."/>
            <person name="Floudas D."/>
            <person name="Copeland A."/>
            <person name="Barry K.W."/>
            <person name="Cichocki N."/>
            <person name="Veneault-Fourrey C."/>
            <person name="LaButti K."/>
            <person name="Lindquist E.A."/>
            <person name="Lipzen A."/>
            <person name="Lundell T."/>
            <person name="Morin E."/>
            <person name="Murat C."/>
            <person name="Sun H."/>
            <person name="Tunlid A."/>
            <person name="Henrissat B."/>
            <person name="Grigoriev I.V."/>
            <person name="Hibbett D.S."/>
            <person name="Martin F."/>
            <person name="Nordberg H.P."/>
            <person name="Cantor M.N."/>
            <person name="Hua S.X."/>
        </authorList>
    </citation>
    <scope>NUCLEOTIDE SEQUENCE [LARGE SCALE GENOMIC DNA]</scope>
    <source>
        <strain evidence="12 13">F 1598</strain>
    </source>
</reference>
<dbReference type="InterPro" id="IPR002241">
    <property type="entry name" value="Glyco_hydro_27"/>
</dbReference>
<dbReference type="SUPFAM" id="SSF51011">
    <property type="entry name" value="Glycosyl hydrolase domain"/>
    <property type="match status" value="1"/>
</dbReference>
<evidence type="ECO:0000256" key="9">
    <source>
        <dbReference type="RuleBase" id="RU361168"/>
    </source>
</evidence>
<dbReference type="Pfam" id="PF17801">
    <property type="entry name" value="Melibiase_C"/>
    <property type="match status" value="1"/>
</dbReference>
<evidence type="ECO:0000256" key="4">
    <source>
        <dbReference type="ARBA" id="ARBA00022525"/>
    </source>
</evidence>
<dbReference type="InterPro" id="IPR013780">
    <property type="entry name" value="Glyco_hydro_b"/>
</dbReference>
<dbReference type="CDD" id="cd14792">
    <property type="entry name" value="GH27"/>
    <property type="match status" value="1"/>
</dbReference>
<dbReference type="InterPro" id="IPR017853">
    <property type="entry name" value="GH"/>
</dbReference>
<dbReference type="OrthoDB" id="5795902at2759"/>
<dbReference type="InterPro" id="IPR000111">
    <property type="entry name" value="Glyco_hydro_27/36_CS"/>
</dbReference>
<keyword evidence="6 9" id="KW-0378">Hydrolase</keyword>
<keyword evidence="4" id="KW-0964">Secreted</keyword>
<feature type="domain" description="Alpha galactosidase C-terminal" evidence="11">
    <location>
        <begin position="336"/>
        <end position="409"/>
    </location>
</feature>
<dbReference type="PRINTS" id="PR00740">
    <property type="entry name" value="GLHYDRLASE27"/>
</dbReference>
<evidence type="ECO:0000256" key="5">
    <source>
        <dbReference type="ARBA" id="ARBA00022729"/>
    </source>
</evidence>
<dbReference type="Proteomes" id="UP000054166">
    <property type="component" value="Unassembled WGS sequence"/>
</dbReference>
<dbReference type="Pfam" id="PF16499">
    <property type="entry name" value="Melibiase_2"/>
    <property type="match status" value="1"/>
</dbReference>
<evidence type="ECO:0000259" key="11">
    <source>
        <dbReference type="Pfam" id="PF17801"/>
    </source>
</evidence>
<dbReference type="FunCoup" id="A0A0C3EU17">
    <property type="interactions" value="161"/>
</dbReference>
<proteinExistence type="inferred from homology"/>
<dbReference type="AlphaFoldDB" id="A0A0C3EU17"/>
<evidence type="ECO:0000256" key="6">
    <source>
        <dbReference type="ARBA" id="ARBA00022801"/>
    </source>
</evidence>
<dbReference type="PROSITE" id="PS00512">
    <property type="entry name" value="ALPHA_GALACTOSIDASE"/>
    <property type="match status" value="1"/>
</dbReference>
<comment type="similarity">
    <text evidence="3 9">Belongs to the glycosyl hydrolase 27 family.</text>
</comment>
<comment type="subcellular location">
    <subcellularLocation>
        <location evidence="2">Secreted</location>
    </subcellularLocation>
</comment>
<keyword evidence="13" id="KW-1185">Reference proteome</keyword>
<evidence type="ECO:0000256" key="10">
    <source>
        <dbReference type="SAM" id="SignalP"/>
    </source>
</evidence>
<dbReference type="GO" id="GO:0005576">
    <property type="term" value="C:extracellular region"/>
    <property type="evidence" value="ECO:0007669"/>
    <property type="project" value="UniProtKB-SubCell"/>
</dbReference>
<evidence type="ECO:0000256" key="3">
    <source>
        <dbReference type="ARBA" id="ARBA00009743"/>
    </source>
</evidence>
<evidence type="ECO:0000313" key="12">
    <source>
        <dbReference type="EMBL" id="KIM76005.1"/>
    </source>
</evidence>